<feature type="transmembrane region" description="Helical" evidence="5">
    <location>
        <begin position="344"/>
        <end position="362"/>
    </location>
</feature>
<feature type="transmembrane region" description="Helical" evidence="5">
    <location>
        <begin position="193"/>
        <end position="212"/>
    </location>
</feature>
<evidence type="ECO:0000313" key="8">
    <source>
        <dbReference type="Proteomes" id="UP000635726"/>
    </source>
</evidence>
<dbReference type="GO" id="GO:0016020">
    <property type="term" value="C:membrane"/>
    <property type="evidence" value="ECO:0007669"/>
    <property type="project" value="UniProtKB-SubCell"/>
</dbReference>
<dbReference type="Proteomes" id="UP000635726">
    <property type="component" value="Unassembled WGS sequence"/>
</dbReference>
<gene>
    <name evidence="7" type="ORF">GCM10008939_21020</name>
</gene>
<evidence type="ECO:0000256" key="4">
    <source>
        <dbReference type="ARBA" id="ARBA00023136"/>
    </source>
</evidence>
<sequence>MKVLHRLLDGLALTAALLTIVWAPLYEGSTFGTGMMGLTVLGCVTALLTLASLLVRGSLPVRNPVWLIGALLLLGWVWASTTWAPYPLEAQRWAGVWTAVIGTAVSLHLLCSTPARRGVVTVTMLLTGAAAVVIALLQQRGITVPGAQTISGVPDKYLTGPYFHPSHYSGYLIPVAALASSAVLFVRPRGWLTPLWVLPLAALQVGVQYTNLQTDGSSIPAVMLAGALPLLVWIWRKRWWAGLTLTLALAGGVLYGAYLFVTPAGQQTFNDYKARIGIRSQNFENFLAVRRDIHSFGHAMWDAHPVQGAGVGQFVTEFQQYRKPARPAGQNVQQLFVNYAHSDYFQMLSELGTVGLGLYLLVLSGSVLVRGPGLGNLAWFSALPVLLFTGLYDSHLTAIPGTMLTAFALSALPGRTRPRSLAQVPAAAQRAAQGDALPPRIDLTL</sequence>
<feature type="transmembrane region" description="Helical" evidence="5">
    <location>
        <begin position="7"/>
        <end position="25"/>
    </location>
</feature>
<feature type="transmembrane region" description="Helical" evidence="5">
    <location>
        <begin position="31"/>
        <end position="53"/>
    </location>
</feature>
<dbReference type="EMBL" id="BMOE01000006">
    <property type="protein sequence ID" value="GGJ76660.1"/>
    <property type="molecule type" value="Genomic_DNA"/>
</dbReference>
<proteinExistence type="predicted"/>
<dbReference type="AlphaFoldDB" id="A0A917PGI1"/>
<evidence type="ECO:0000313" key="7">
    <source>
        <dbReference type="EMBL" id="GGJ76660.1"/>
    </source>
</evidence>
<keyword evidence="8" id="KW-1185">Reference proteome</keyword>
<keyword evidence="4 5" id="KW-0472">Membrane</keyword>
<accession>A0A917PGI1</accession>
<feature type="domain" description="O-antigen ligase-related" evidence="6">
    <location>
        <begin position="217"/>
        <end position="360"/>
    </location>
</feature>
<reference evidence="7" key="2">
    <citation type="submission" date="2020-09" db="EMBL/GenBank/DDBJ databases">
        <authorList>
            <person name="Sun Q."/>
            <person name="Ohkuma M."/>
        </authorList>
    </citation>
    <scope>NUCLEOTIDE SEQUENCE</scope>
    <source>
        <strain evidence="7">JCM 14371</strain>
    </source>
</reference>
<feature type="transmembrane region" description="Helical" evidence="5">
    <location>
        <begin position="168"/>
        <end position="186"/>
    </location>
</feature>
<evidence type="ECO:0000256" key="2">
    <source>
        <dbReference type="ARBA" id="ARBA00022692"/>
    </source>
</evidence>
<evidence type="ECO:0000259" key="6">
    <source>
        <dbReference type="Pfam" id="PF04932"/>
    </source>
</evidence>
<dbReference type="Pfam" id="PF04932">
    <property type="entry name" value="Wzy_C"/>
    <property type="match status" value="1"/>
</dbReference>
<protein>
    <recommendedName>
        <fullName evidence="6">O-antigen ligase-related domain-containing protein</fullName>
    </recommendedName>
</protein>
<evidence type="ECO:0000256" key="1">
    <source>
        <dbReference type="ARBA" id="ARBA00004141"/>
    </source>
</evidence>
<comment type="subcellular location">
    <subcellularLocation>
        <location evidence="1">Membrane</location>
        <topology evidence="1">Multi-pass membrane protein</topology>
    </subcellularLocation>
</comment>
<feature type="transmembrane region" description="Helical" evidence="5">
    <location>
        <begin position="242"/>
        <end position="261"/>
    </location>
</feature>
<name>A0A917PGI1_9DEIO</name>
<feature type="transmembrane region" description="Helical" evidence="5">
    <location>
        <begin position="65"/>
        <end position="86"/>
    </location>
</feature>
<feature type="transmembrane region" description="Helical" evidence="5">
    <location>
        <begin position="118"/>
        <end position="137"/>
    </location>
</feature>
<keyword evidence="3 5" id="KW-1133">Transmembrane helix</keyword>
<comment type="caution">
    <text evidence="7">The sequence shown here is derived from an EMBL/GenBank/DDBJ whole genome shotgun (WGS) entry which is preliminary data.</text>
</comment>
<reference evidence="7" key="1">
    <citation type="journal article" date="2014" name="Int. J. Syst. Evol. Microbiol.">
        <title>Complete genome sequence of Corynebacterium casei LMG S-19264T (=DSM 44701T), isolated from a smear-ripened cheese.</title>
        <authorList>
            <consortium name="US DOE Joint Genome Institute (JGI-PGF)"/>
            <person name="Walter F."/>
            <person name="Albersmeier A."/>
            <person name="Kalinowski J."/>
            <person name="Ruckert C."/>
        </authorList>
    </citation>
    <scope>NUCLEOTIDE SEQUENCE</scope>
    <source>
        <strain evidence="7">JCM 14371</strain>
    </source>
</reference>
<feature type="transmembrane region" description="Helical" evidence="5">
    <location>
        <begin position="374"/>
        <end position="392"/>
    </location>
</feature>
<feature type="transmembrane region" description="Helical" evidence="5">
    <location>
        <begin position="92"/>
        <end position="111"/>
    </location>
</feature>
<dbReference type="InterPro" id="IPR051533">
    <property type="entry name" value="WaaL-like"/>
</dbReference>
<dbReference type="PANTHER" id="PTHR37422:SF23">
    <property type="entry name" value="TEICHURONIC ACID BIOSYNTHESIS PROTEIN TUAE"/>
    <property type="match status" value="1"/>
</dbReference>
<dbReference type="InterPro" id="IPR007016">
    <property type="entry name" value="O-antigen_ligase-rel_domated"/>
</dbReference>
<evidence type="ECO:0000256" key="5">
    <source>
        <dbReference type="SAM" id="Phobius"/>
    </source>
</evidence>
<organism evidence="7 8">
    <name type="scientific">Deinococcus aquiradiocola</name>
    <dbReference type="NCBI Taxonomy" id="393059"/>
    <lineage>
        <taxon>Bacteria</taxon>
        <taxon>Thermotogati</taxon>
        <taxon>Deinococcota</taxon>
        <taxon>Deinococci</taxon>
        <taxon>Deinococcales</taxon>
        <taxon>Deinococcaceae</taxon>
        <taxon>Deinococcus</taxon>
    </lineage>
</organism>
<dbReference type="PANTHER" id="PTHR37422">
    <property type="entry name" value="TEICHURONIC ACID BIOSYNTHESIS PROTEIN TUAE"/>
    <property type="match status" value="1"/>
</dbReference>
<evidence type="ECO:0000256" key="3">
    <source>
        <dbReference type="ARBA" id="ARBA00022989"/>
    </source>
</evidence>
<dbReference type="RefSeq" id="WP_188963236.1">
    <property type="nucleotide sequence ID" value="NZ_BMOE01000006.1"/>
</dbReference>
<keyword evidence="2 5" id="KW-0812">Transmembrane</keyword>
<feature type="transmembrane region" description="Helical" evidence="5">
    <location>
        <begin position="218"/>
        <end position="235"/>
    </location>
</feature>